<dbReference type="AlphaFoldDB" id="A0A2H9VU11"/>
<dbReference type="EMBL" id="PGFJ01000001">
    <property type="protein sequence ID" value="PJJ84282.1"/>
    <property type="molecule type" value="Genomic_DNA"/>
</dbReference>
<reference evidence="9 10" key="1">
    <citation type="submission" date="2017-11" db="EMBL/GenBank/DDBJ databases">
        <title>Genomic Encyclopedia of Archaeal and Bacterial Type Strains, Phase II (KMG-II): From Individual Species to Whole Genera.</title>
        <authorList>
            <person name="Goeker M."/>
        </authorList>
    </citation>
    <scope>NUCLEOTIDE SEQUENCE [LARGE SCALE GENOMIC DNA]</scope>
    <source>
        <strain evidence="9 10">DSM 28175</strain>
    </source>
</reference>
<dbReference type="GO" id="GO:0003755">
    <property type="term" value="F:peptidyl-prolyl cis-trans isomerase activity"/>
    <property type="evidence" value="ECO:0007669"/>
    <property type="project" value="UniProtKB-UniRule"/>
</dbReference>
<feature type="signal peptide" evidence="7">
    <location>
        <begin position="1"/>
        <end position="17"/>
    </location>
</feature>
<dbReference type="PROSITE" id="PS50059">
    <property type="entry name" value="FKBP_PPIASE"/>
    <property type="match status" value="1"/>
</dbReference>
<dbReference type="PANTHER" id="PTHR43811:SF23">
    <property type="entry name" value="FKBP-TYPE 22 KDA PEPTIDYL-PROLYL CIS-TRANS ISOMERASE"/>
    <property type="match status" value="1"/>
</dbReference>
<sequence length="309" mass="33760">MKKILFSVLALAVVALASCRKGDVDPDIKQYDEEQIQNYIKTNGITGMQRDTSGVYYKVLKEGTGAALQYADSINLVFTLSTFDGRYASVDTFANHYGGFLGHIQKTGYPLALQTSIYNLVKKHGGKIRLLIPSHLGYGASGVGQGSSTTNNTRIYGNQCLDYYVNVMNRLPGDNQNTYDDLVIRNYLTANALTGFQKTPSGLYYLITRQGVGTTPITDNSTVYCTYTFRLLNGYIFNEYNTAGSGAPLEVPELVDGLREAFKSLATTGTKMTIVMPSSLAYGRTALSTNNVPANSCVRFDVQVLNVTP</sequence>
<dbReference type="Gene3D" id="3.10.50.40">
    <property type="match status" value="2"/>
</dbReference>
<proteinExistence type="inferred from homology"/>
<evidence type="ECO:0000256" key="3">
    <source>
        <dbReference type="ARBA" id="ARBA00023110"/>
    </source>
</evidence>
<evidence type="ECO:0000256" key="1">
    <source>
        <dbReference type="ARBA" id="ARBA00000971"/>
    </source>
</evidence>
<dbReference type="PANTHER" id="PTHR43811">
    <property type="entry name" value="FKBP-TYPE PEPTIDYL-PROLYL CIS-TRANS ISOMERASE FKPA"/>
    <property type="match status" value="1"/>
</dbReference>
<evidence type="ECO:0000256" key="7">
    <source>
        <dbReference type="SAM" id="SignalP"/>
    </source>
</evidence>
<dbReference type="EC" id="5.2.1.8" evidence="6"/>
<keyword evidence="7" id="KW-0732">Signal</keyword>
<dbReference type="OrthoDB" id="669809at2"/>
<keyword evidence="3 5" id="KW-0697">Rotamase</keyword>
<feature type="chain" id="PRO_5014169194" description="Peptidyl-prolyl cis-trans isomerase" evidence="7">
    <location>
        <begin position="18"/>
        <end position="309"/>
    </location>
</feature>
<dbReference type="SUPFAM" id="SSF54534">
    <property type="entry name" value="FKBP-like"/>
    <property type="match status" value="2"/>
</dbReference>
<dbReference type="InterPro" id="IPR046357">
    <property type="entry name" value="PPIase_dom_sf"/>
</dbReference>
<dbReference type="PROSITE" id="PS51257">
    <property type="entry name" value="PROKAR_LIPOPROTEIN"/>
    <property type="match status" value="1"/>
</dbReference>
<dbReference type="RefSeq" id="WP_100340482.1">
    <property type="nucleotide sequence ID" value="NZ_PGFJ01000001.1"/>
</dbReference>
<evidence type="ECO:0000256" key="4">
    <source>
        <dbReference type="ARBA" id="ARBA00023235"/>
    </source>
</evidence>
<feature type="domain" description="PPIase FKBP-type" evidence="8">
    <location>
        <begin position="220"/>
        <end position="308"/>
    </location>
</feature>
<dbReference type="Pfam" id="PF00254">
    <property type="entry name" value="FKBP_C"/>
    <property type="match status" value="1"/>
</dbReference>
<gene>
    <name evidence="9" type="ORF">CLV57_1293</name>
</gene>
<keyword evidence="4 5" id="KW-0413">Isomerase</keyword>
<comment type="caution">
    <text evidence="9">The sequence shown here is derived from an EMBL/GenBank/DDBJ whole genome shotgun (WGS) entry which is preliminary data.</text>
</comment>
<organism evidence="9 10">
    <name type="scientific">Mucilaginibacter auburnensis</name>
    <dbReference type="NCBI Taxonomy" id="1457233"/>
    <lineage>
        <taxon>Bacteria</taxon>
        <taxon>Pseudomonadati</taxon>
        <taxon>Bacteroidota</taxon>
        <taxon>Sphingobacteriia</taxon>
        <taxon>Sphingobacteriales</taxon>
        <taxon>Sphingobacteriaceae</taxon>
        <taxon>Mucilaginibacter</taxon>
    </lineage>
</organism>
<evidence type="ECO:0000256" key="2">
    <source>
        <dbReference type="ARBA" id="ARBA00006577"/>
    </source>
</evidence>
<evidence type="ECO:0000256" key="6">
    <source>
        <dbReference type="RuleBase" id="RU003915"/>
    </source>
</evidence>
<evidence type="ECO:0000256" key="5">
    <source>
        <dbReference type="PROSITE-ProRule" id="PRU00277"/>
    </source>
</evidence>
<evidence type="ECO:0000259" key="8">
    <source>
        <dbReference type="PROSITE" id="PS50059"/>
    </source>
</evidence>
<accession>A0A2H9VU11</accession>
<keyword evidence="10" id="KW-1185">Reference proteome</keyword>
<evidence type="ECO:0000313" key="9">
    <source>
        <dbReference type="EMBL" id="PJJ84282.1"/>
    </source>
</evidence>
<comment type="catalytic activity">
    <reaction evidence="1 5 6">
        <text>[protein]-peptidylproline (omega=180) = [protein]-peptidylproline (omega=0)</text>
        <dbReference type="Rhea" id="RHEA:16237"/>
        <dbReference type="Rhea" id="RHEA-COMP:10747"/>
        <dbReference type="Rhea" id="RHEA-COMP:10748"/>
        <dbReference type="ChEBI" id="CHEBI:83833"/>
        <dbReference type="ChEBI" id="CHEBI:83834"/>
        <dbReference type="EC" id="5.2.1.8"/>
    </reaction>
</comment>
<name>A0A2H9VU11_9SPHI</name>
<dbReference type="InterPro" id="IPR001179">
    <property type="entry name" value="PPIase_FKBP_dom"/>
</dbReference>
<protein>
    <recommendedName>
        <fullName evidence="6">Peptidyl-prolyl cis-trans isomerase</fullName>
        <ecNumber evidence="6">5.2.1.8</ecNumber>
    </recommendedName>
</protein>
<evidence type="ECO:0000313" key="10">
    <source>
        <dbReference type="Proteomes" id="UP000242687"/>
    </source>
</evidence>
<comment type="similarity">
    <text evidence="2 6">Belongs to the FKBP-type PPIase family.</text>
</comment>
<dbReference type="Proteomes" id="UP000242687">
    <property type="component" value="Unassembled WGS sequence"/>
</dbReference>